<comment type="caution">
    <text evidence="1">The sequence shown here is derived from an EMBL/GenBank/DDBJ whole genome shotgun (WGS) entry which is preliminary data.</text>
</comment>
<dbReference type="GO" id="GO:0030435">
    <property type="term" value="P:sporulation resulting in formation of a cellular spore"/>
    <property type="evidence" value="ECO:0007669"/>
    <property type="project" value="InterPro"/>
</dbReference>
<dbReference type="Gene3D" id="2.60.40.2000">
    <property type="match status" value="1"/>
</dbReference>
<reference evidence="1" key="1">
    <citation type="submission" date="2020-10" db="EMBL/GenBank/DDBJ databases">
        <authorList>
            <person name="Gilroy R."/>
        </authorList>
    </citation>
    <scope>NUCLEOTIDE SEQUENCE</scope>
    <source>
        <strain evidence="1">ChiSjej1B19-3389</strain>
    </source>
</reference>
<dbReference type="Pfam" id="PF07873">
    <property type="entry name" value="YabP"/>
    <property type="match status" value="1"/>
</dbReference>
<name>A0A9D0ZGT7_9FIRM</name>
<reference evidence="1" key="2">
    <citation type="journal article" date="2021" name="PeerJ">
        <title>Extensive microbial diversity within the chicken gut microbiome revealed by metagenomics and culture.</title>
        <authorList>
            <person name="Gilroy R."/>
            <person name="Ravi A."/>
            <person name="Getino M."/>
            <person name="Pursley I."/>
            <person name="Horton D.L."/>
            <person name="Alikhan N.F."/>
            <person name="Baker D."/>
            <person name="Gharbi K."/>
            <person name="Hall N."/>
            <person name="Watson M."/>
            <person name="Adriaenssens E.M."/>
            <person name="Foster-Nyarko E."/>
            <person name="Jarju S."/>
            <person name="Secka A."/>
            <person name="Antonio M."/>
            <person name="Oren A."/>
            <person name="Chaudhuri R.R."/>
            <person name="La Ragione R."/>
            <person name="Hildebrand F."/>
            <person name="Pallen M.J."/>
        </authorList>
    </citation>
    <scope>NUCLEOTIDE SEQUENCE</scope>
    <source>
        <strain evidence="1">ChiSjej1B19-3389</strain>
    </source>
</reference>
<dbReference type="EMBL" id="DVFW01000018">
    <property type="protein sequence ID" value="HIQ80158.1"/>
    <property type="molecule type" value="Genomic_DNA"/>
</dbReference>
<dbReference type="AlphaFoldDB" id="A0A9D0ZGT7"/>
<organism evidence="1 2">
    <name type="scientific">Candidatus Scatavimonas merdigallinarum</name>
    <dbReference type="NCBI Taxonomy" id="2840914"/>
    <lineage>
        <taxon>Bacteria</taxon>
        <taxon>Bacillati</taxon>
        <taxon>Bacillota</taxon>
        <taxon>Clostridia</taxon>
        <taxon>Eubacteriales</taxon>
        <taxon>Oscillospiraceae</taxon>
        <taxon>Oscillospiraceae incertae sedis</taxon>
        <taxon>Candidatus Scatavimonas</taxon>
    </lineage>
</organism>
<proteinExistence type="predicted"/>
<dbReference type="Proteomes" id="UP000886787">
    <property type="component" value="Unassembled WGS sequence"/>
</dbReference>
<protein>
    <submittedName>
        <fullName evidence="1">Sporulation protein YabP</fullName>
    </submittedName>
</protein>
<evidence type="ECO:0000313" key="1">
    <source>
        <dbReference type="EMBL" id="HIQ80158.1"/>
    </source>
</evidence>
<dbReference type="NCBIfam" id="TIGR02892">
    <property type="entry name" value="spore_yabP"/>
    <property type="match status" value="1"/>
</dbReference>
<sequence length="92" mass="10183">MAEDKVKQKKPHSMILENRNFLSLSGVLDVGSFDEQSVVIYTDFGELNIKGSTLHINKLSLETGEVSIDGDIVSLIYTENRPAGGLLTKLFR</sequence>
<dbReference type="InterPro" id="IPR012504">
    <property type="entry name" value="Spore_YabP"/>
</dbReference>
<dbReference type="InterPro" id="IPR022476">
    <property type="entry name" value="Spore_YabP/YqfC"/>
</dbReference>
<accession>A0A9D0ZGT7</accession>
<dbReference type="PIRSF" id="PIRSF011576">
    <property type="entry name" value="YabP"/>
    <property type="match status" value="1"/>
</dbReference>
<dbReference type="InterPro" id="IPR038705">
    <property type="entry name" value="YabP_sf"/>
</dbReference>
<gene>
    <name evidence="1" type="primary">yabP</name>
    <name evidence="1" type="ORF">IAD32_02605</name>
</gene>
<evidence type="ECO:0000313" key="2">
    <source>
        <dbReference type="Proteomes" id="UP000886787"/>
    </source>
</evidence>